<accession>A0A803Y3P8</accession>
<evidence type="ECO:0000313" key="2">
    <source>
        <dbReference type="Proteomes" id="UP000001645"/>
    </source>
</evidence>
<dbReference type="GeneTree" id="ENSGT01040000243042"/>
<evidence type="ECO:0000313" key="1">
    <source>
        <dbReference type="Ensembl" id="ENSMGAP00000026395.1"/>
    </source>
</evidence>
<keyword evidence="2" id="KW-1185">Reference proteome</keyword>
<dbReference type="AlphaFoldDB" id="A0A803Y3P8"/>
<protein>
    <submittedName>
        <fullName evidence="1">Uncharacterized protein</fullName>
    </submittedName>
</protein>
<sequence length="48" mass="5275">MSRGILCFAGDARVRGQTGVLSERRGSYPFIDFSLLNSKCNPSFGSEF</sequence>
<organism evidence="1 2">
    <name type="scientific">Meleagris gallopavo</name>
    <name type="common">Wild turkey</name>
    <dbReference type="NCBI Taxonomy" id="9103"/>
    <lineage>
        <taxon>Eukaryota</taxon>
        <taxon>Metazoa</taxon>
        <taxon>Chordata</taxon>
        <taxon>Craniata</taxon>
        <taxon>Vertebrata</taxon>
        <taxon>Euteleostomi</taxon>
        <taxon>Archelosauria</taxon>
        <taxon>Archosauria</taxon>
        <taxon>Dinosauria</taxon>
        <taxon>Saurischia</taxon>
        <taxon>Theropoda</taxon>
        <taxon>Coelurosauria</taxon>
        <taxon>Aves</taxon>
        <taxon>Neognathae</taxon>
        <taxon>Galloanserae</taxon>
        <taxon>Galliformes</taxon>
        <taxon>Phasianidae</taxon>
        <taxon>Meleagridinae</taxon>
        <taxon>Meleagris</taxon>
    </lineage>
</organism>
<dbReference type="InParanoid" id="A0A803Y3P8"/>
<proteinExistence type="predicted"/>
<reference evidence="1" key="3">
    <citation type="submission" date="2025-09" db="UniProtKB">
        <authorList>
            <consortium name="Ensembl"/>
        </authorList>
    </citation>
    <scope>IDENTIFICATION</scope>
</reference>
<reference evidence="1" key="2">
    <citation type="submission" date="2025-08" db="UniProtKB">
        <authorList>
            <consortium name="Ensembl"/>
        </authorList>
    </citation>
    <scope>IDENTIFICATION</scope>
</reference>
<reference evidence="1 2" key="1">
    <citation type="journal article" date="2010" name="PLoS Biol.">
        <title>Multi-platform next-generation sequencing of the domestic turkey (Meleagris gallopavo): genome assembly and analysis.</title>
        <authorList>
            <person name="Dalloul R.A."/>
            <person name="Long J.A."/>
            <person name="Zimin A.V."/>
            <person name="Aslam L."/>
            <person name="Beal K."/>
            <person name="Blomberg L.A."/>
            <person name="Bouffard P."/>
            <person name="Burt D.W."/>
            <person name="Crasta O."/>
            <person name="Crooijmans R.P."/>
            <person name="Cooper K."/>
            <person name="Coulombe R.A."/>
            <person name="De S."/>
            <person name="Delany M.E."/>
            <person name="Dodgson J.B."/>
            <person name="Dong J.J."/>
            <person name="Evans C."/>
            <person name="Frederickson K.M."/>
            <person name="Flicek P."/>
            <person name="Florea L."/>
            <person name="Folkerts O."/>
            <person name="Groenen M.A."/>
            <person name="Harkins T.T."/>
            <person name="Herrero J."/>
            <person name="Hoffmann S."/>
            <person name="Megens H.J."/>
            <person name="Jiang A."/>
            <person name="de Jong P."/>
            <person name="Kaiser P."/>
            <person name="Kim H."/>
            <person name="Kim K.W."/>
            <person name="Kim S."/>
            <person name="Langenberger D."/>
            <person name="Lee M.K."/>
            <person name="Lee T."/>
            <person name="Mane S."/>
            <person name="Marcais G."/>
            <person name="Marz M."/>
            <person name="McElroy A.P."/>
            <person name="Modise T."/>
            <person name="Nefedov M."/>
            <person name="Notredame C."/>
            <person name="Paton I.R."/>
            <person name="Payne W.S."/>
            <person name="Pertea G."/>
            <person name="Prickett D."/>
            <person name="Puiu D."/>
            <person name="Qioa D."/>
            <person name="Raineri E."/>
            <person name="Ruffier M."/>
            <person name="Salzberg S.L."/>
            <person name="Schatz M.C."/>
            <person name="Scheuring C."/>
            <person name="Schmidt C.J."/>
            <person name="Schroeder S."/>
            <person name="Searle S.M."/>
            <person name="Smith E.J."/>
            <person name="Smith J."/>
            <person name="Sonstegard T.S."/>
            <person name="Stadler P.F."/>
            <person name="Tafer H."/>
            <person name="Tu Z.J."/>
            <person name="Van Tassell C.P."/>
            <person name="Vilella A.J."/>
            <person name="Williams K.P."/>
            <person name="Yorke J.A."/>
            <person name="Zhang L."/>
            <person name="Zhang H.B."/>
            <person name="Zhang X."/>
            <person name="Zhang Y."/>
            <person name="Reed K.M."/>
        </authorList>
    </citation>
    <scope>NUCLEOTIDE SEQUENCE [LARGE SCALE GENOMIC DNA]</scope>
</reference>
<dbReference type="Ensembl" id="ENSMGAT00000023692.1">
    <property type="protein sequence ID" value="ENSMGAP00000026395.1"/>
    <property type="gene ID" value="ENSMGAG00000020145.1"/>
</dbReference>
<dbReference type="Proteomes" id="UP000001645">
    <property type="component" value="Chromosome 2"/>
</dbReference>
<name>A0A803Y3P8_MELGA</name>